<evidence type="ECO:0000256" key="3">
    <source>
        <dbReference type="SAM" id="MobiDB-lite"/>
    </source>
</evidence>
<evidence type="ECO:0008006" key="7">
    <source>
        <dbReference type="Google" id="ProtNLM"/>
    </source>
</evidence>
<evidence type="ECO:0000256" key="4">
    <source>
        <dbReference type="SAM" id="Phobius"/>
    </source>
</evidence>
<keyword evidence="4" id="KW-0472">Membrane</keyword>
<gene>
    <name evidence="5" type="ORF">DL240_05340</name>
</gene>
<dbReference type="GO" id="GO:0008654">
    <property type="term" value="P:phospholipid biosynthetic process"/>
    <property type="evidence" value="ECO:0007669"/>
    <property type="project" value="InterPro"/>
</dbReference>
<evidence type="ECO:0000256" key="2">
    <source>
        <dbReference type="RuleBase" id="RU003750"/>
    </source>
</evidence>
<feature type="transmembrane region" description="Helical" evidence="4">
    <location>
        <begin position="335"/>
        <end position="355"/>
    </location>
</feature>
<protein>
    <recommendedName>
        <fullName evidence="7">CDP-alcohol phosphatidyltransferase family protein</fullName>
    </recommendedName>
</protein>
<keyword evidence="6" id="KW-1185">Reference proteome</keyword>
<keyword evidence="4" id="KW-0812">Transmembrane</keyword>
<dbReference type="GO" id="GO:0016020">
    <property type="term" value="C:membrane"/>
    <property type="evidence" value="ECO:0007669"/>
    <property type="project" value="InterPro"/>
</dbReference>
<keyword evidence="4" id="KW-1133">Transmembrane helix</keyword>
<dbReference type="Proteomes" id="UP000249169">
    <property type="component" value="Unassembled WGS sequence"/>
</dbReference>
<accession>A0A328C9B8</accession>
<dbReference type="PROSITE" id="PS00379">
    <property type="entry name" value="CDP_ALCOHOL_P_TRANSF"/>
    <property type="match status" value="1"/>
</dbReference>
<sequence>MALSLSARPPPIANWPSSSTPKPRAEHCLMTILAITDLTSLPEALSPTTPIAGLSLVDRIARMCLVSGVDTCIFLTAPSTAPIVDDAITAATRARGEVRAIAPETLPAAIDDLHPEAVLVLPANRVFQRAVIQDALKVAVGPGSSPRPDLAPHQVLSLRAPEPDALLQALARPSATPSDADAHTPAGWSVALRSLSDVARAEARLFNDCRKPQDGIVSRHLNRHLSLAMSRRLVGTWVGPNHISAITLSLGFAAAIAAGFGGYTGFLIAGVLYQLNSVIDGVDGELARVRYEFSVLGEWLDTVSDDLSDLLLYLGLGVGAWRTMATGLGPLGPEIWLYLGLAAAGGKLASMVVYYRWLIARGRGDLLAFEWSFKDQGTPQSPLKRALSVLHYAFRKDFIVFVAMILAFIGTLPYLLVALAPGNVIVALSVVLQQLRGPGTGRD</sequence>
<dbReference type="Gene3D" id="1.20.120.1760">
    <property type="match status" value="1"/>
</dbReference>
<comment type="caution">
    <text evidence="5">The sequence shown here is derived from an EMBL/GenBank/DDBJ whole genome shotgun (WGS) entry which is preliminary data.</text>
</comment>
<keyword evidence="1 2" id="KW-0808">Transferase</keyword>
<proteinExistence type="inferred from homology"/>
<feature type="transmembrane region" description="Helical" evidence="4">
    <location>
        <begin position="250"/>
        <end position="273"/>
    </location>
</feature>
<evidence type="ECO:0000313" key="5">
    <source>
        <dbReference type="EMBL" id="RAL23584.1"/>
    </source>
</evidence>
<name>A0A328C9B8_9DELT</name>
<dbReference type="Pfam" id="PF01066">
    <property type="entry name" value="CDP-OH_P_transf"/>
    <property type="match status" value="1"/>
</dbReference>
<evidence type="ECO:0000256" key="1">
    <source>
        <dbReference type="ARBA" id="ARBA00022679"/>
    </source>
</evidence>
<dbReference type="GO" id="GO:0016780">
    <property type="term" value="F:phosphotransferase activity, for other substituted phosphate groups"/>
    <property type="evidence" value="ECO:0007669"/>
    <property type="project" value="InterPro"/>
</dbReference>
<dbReference type="InterPro" id="IPR000462">
    <property type="entry name" value="CDP-OH_P_trans"/>
</dbReference>
<comment type="similarity">
    <text evidence="2">Belongs to the CDP-alcohol phosphatidyltransferase class-I family.</text>
</comment>
<reference evidence="5 6" key="1">
    <citation type="submission" date="2018-05" db="EMBL/GenBank/DDBJ databases">
        <title>Lujinxingia marina gen. nov. sp. nov., a new facultative anaerobic member of the class Deltaproteobacteria, and proposal of Lujinxingaceae fam. nov.</title>
        <authorList>
            <person name="Li C.-M."/>
        </authorList>
    </citation>
    <scope>NUCLEOTIDE SEQUENCE [LARGE SCALE GENOMIC DNA]</scope>
    <source>
        <strain evidence="5 6">B210</strain>
    </source>
</reference>
<feature type="region of interest" description="Disordered" evidence="3">
    <location>
        <begin position="1"/>
        <end position="23"/>
    </location>
</feature>
<feature type="transmembrane region" description="Helical" evidence="4">
    <location>
        <begin position="310"/>
        <end position="329"/>
    </location>
</feature>
<feature type="transmembrane region" description="Helical" evidence="4">
    <location>
        <begin position="398"/>
        <end position="420"/>
    </location>
</feature>
<organism evidence="5 6">
    <name type="scientific">Lujinxingia litoralis</name>
    <dbReference type="NCBI Taxonomy" id="2211119"/>
    <lineage>
        <taxon>Bacteria</taxon>
        <taxon>Deltaproteobacteria</taxon>
        <taxon>Bradymonadales</taxon>
        <taxon>Lujinxingiaceae</taxon>
        <taxon>Lujinxingia</taxon>
    </lineage>
</organism>
<dbReference type="AlphaFoldDB" id="A0A328C9B8"/>
<evidence type="ECO:0000313" key="6">
    <source>
        <dbReference type="Proteomes" id="UP000249169"/>
    </source>
</evidence>
<dbReference type="EMBL" id="QHKO01000002">
    <property type="protein sequence ID" value="RAL23584.1"/>
    <property type="molecule type" value="Genomic_DNA"/>
</dbReference>
<dbReference type="InterPro" id="IPR048254">
    <property type="entry name" value="CDP_ALCOHOL_P_TRANSF_CS"/>
</dbReference>
<dbReference type="InterPro" id="IPR043130">
    <property type="entry name" value="CDP-OH_PTrfase_TM_dom"/>
</dbReference>